<keyword evidence="2" id="KW-1185">Reference proteome</keyword>
<proteinExistence type="predicted"/>
<feature type="signal peptide" evidence="1">
    <location>
        <begin position="1"/>
        <end position="16"/>
    </location>
</feature>
<keyword evidence="1" id="KW-0732">Signal</keyword>
<dbReference type="Proteomes" id="UP000035642">
    <property type="component" value="Unassembled WGS sequence"/>
</dbReference>
<sequence>MLQAALMLALSSTALAVFECSSQETTAFVRIARARLDGTPVVVSTAGMRSLQLICLLRKEIGAIDEKVGHDLTCAQYCRNNIEPTTGAQRVCASFNFDGRETCYFFDDAASPAGQTYGYQTPIGTSQLTANPSANNFYYEKTCLPGVSAHEACTYRSFSFERMRKTVLEGFVKRSVQVNVSCKVANLPVNTSHRLPQKKKTSEELFWKGKEMM</sequence>
<evidence type="ECO:0000313" key="3">
    <source>
        <dbReference type="WBParaSite" id="ACAC_0000377001-mRNA-1"/>
    </source>
</evidence>
<protein>
    <submittedName>
        <fullName evidence="3">Apple domain-containing protein</fullName>
    </submittedName>
</protein>
<evidence type="ECO:0000313" key="2">
    <source>
        <dbReference type="Proteomes" id="UP000035642"/>
    </source>
</evidence>
<reference evidence="2" key="1">
    <citation type="submission" date="2012-09" db="EMBL/GenBank/DDBJ databases">
        <authorList>
            <person name="Martin A.A."/>
        </authorList>
    </citation>
    <scope>NUCLEOTIDE SEQUENCE</scope>
</reference>
<reference evidence="3" key="2">
    <citation type="submission" date="2017-02" db="UniProtKB">
        <authorList>
            <consortium name="WormBaseParasite"/>
        </authorList>
    </citation>
    <scope>IDENTIFICATION</scope>
</reference>
<accession>A0A0K0D125</accession>
<evidence type="ECO:0000256" key="1">
    <source>
        <dbReference type="SAM" id="SignalP"/>
    </source>
</evidence>
<feature type="chain" id="PRO_5005326442" evidence="1">
    <location>
        <begin position="17"/>
        <end position="213"/>
    </location>
</feature>
<organism evidence="2 3">
    <name type="scientific">Angiostrongylus cantonensis</name>
    <name type="common">Rat lungworm</name>
    <dbReference type="NCBI Taxonomy" id="6313"/>
    <lineage>
        <taxon>Eukaryota</taxon>
        <taxon>Metazoa</taxon>
        <taxon>Ecdysozoa</taxon>
        <taxon>Nematoda</taxon>
        <taxon>Chromadorea</taxon>
        <taxon>Rhabditida</taxon>
        <taxon>Rhabditina</taxon>
        <taxon>Rhabditomorpha</taxon>
        <taxon>Strongyloidea</taxon>
        <taxon>Metastrongylidae</taxon>
        <taxon>Angiostrongylus</taxon>
    </lineage>
</organism>
<name>A0A0K0D125_ANGCA</name>
<dbReference type="AlphaFoldDB" id="A0A0K0D125"/>
<dbReference type="STRING" id="6313.A0A0K0D125"/>
<dbReference type="WBParaSite" id="ACAC_0000377001-mRNA-1">
    <property type="protein sequence ID" value="ACAC_0000377001-mRNA-1"/>
    <property type="gene ID" value="ACAC_0000377001"/>
</dbReference>